<protein>
    <recommendedName>
        <fullName evidence="3">Cyclophilin-like domain-containing protein</fullName>
    </recommendedName>
</protein>
<dbReference type="Gene3D" id="2.40.100.20">
    <property type="match status" value="1"/>
</dbReference>
<dbReference type="SUPFAM" id="SSF50891">
    <property type="entry name" value="Cyclophilin-like"/>
    <property type="match status" value="1"/>
</dbReference>
<dbReference type="EMBL" id="QGQD01000069">
    <property type="protein sequence ID" value="TLC99554.1"/>
    <property type="molecule type" value="Genomic_DNA"/>
</dbReference>
<dbReference type="InterPro" id="IPR041183">
    <property type="entry name" value="Cyclophilin-like"/>
</dbReference>
<organism evidence="4 5">
    <name type="scientific">Robinsoniella peoriensis</name>
    <dbReference type="NCBI Taxonomy" id="180332"/>
    <lineage>
        <taxon>Bacteria</taxon>
        <taxon>Bacillati</taxon>
        <taxon>Bacillota</taxon>
        <taxon>Clostridia</taxon>
        <taxon>Lachnospirales</taxon>
        <taxon>Lachnospiraceae</taxon>
        <taxon>Robinsoniella</taxon>
    </lineage>
</organism>
<dbReference type="STRING" id="180332.GCA_000797495_01563"/>
<evidence type="ECO:0000256" key="1">
    <source>
        <dbReference type="SAM" id="MobiDB-lite"/>
    </source>
</evidence>
<accession>A0A4U8Q424</accession>
<reference evidence="4 5" key="1">
    <citation type="journal article" date="2019" name="Anaerobe">
        <title>Detection of Robinsoniella peoriensis in multiple bone samples of a trauma patient.</title>
        <authorList>
            <person name="Schrottner P."/>
            <person name="Hartwich K."/>
            <person name="Bunk B."/>
            <person name="Schober I."/>
            <person name="Helbig S."/>
            <person name="Rudolph W.W."/>
            <person name="Gunzer F."/>
        </authorList>
    </citation>
    <scope>NUCLEOTIDE SEQUENCE [LARGE SCALE GENOMIC DNA]</scope>
    <source>
        <strain evidence="4 5">DSM 106044</strain>
    </source>
</reference>
<dbReference type="InterPro" id="IPR029000">
    <property type="entry name" value="Cyclophilin-like_dom_sf"/>
</dbReference>
<evidence type="ECO:0000313" key="4">
    <source>
        <dbReference type="EMBL" id="TLC99554.1"/>
    </source>
</evidence>
<dbReference type="Pfam" id="PF18050">
    <property type="entry name" value="Cyclophil_like2"/>
    <property type="match status" value="1"/>
</dbReference>
<sequence precursor="true">MKKLTPLFLCVVLLFILSACSSSSRLHTESINADQTEQTIPVTEAPPPPSEETASDTKEPPIKELQIRVEGEDGQNIVFQLNNSSAAHALYDQLPLSVPAEDYSNDEKIFYPPNELDTRDTPLAKGPAGTLAYYEPWGDVVLYYGECGGASGLYALGEAVSGTEQIETLSGELKIEAVNGE</sequence>
<evidence type="ECO:0000259" key="3">
    <source>
        <dbReference type="Pfam" id="PF18050"/>
    </source>
</evidence>
<evidence type="ECO:0000313" key="5">
    <source>
        <dbReference type="Proteomes" id="UP000306509"/>
    </source>
</evidence>
<evidence type="ECO:0000256" key="2">
    <source>
        <dbReference type="SAM" id="SignalP"/>
    </source>
</evidence>
<gene>
    <name evidence="4" type="ORF">DSM106044_03757</name>
</gene>
<feature type="compositionally biased region" description="Polar residues" evidence="1">
    <location>
        <begin position="30"/>
        <end position="41"/>
    </location>
</feature>
<dbReference type="PROSITE" id="PS51257">
    <property type="entry name" value="PROKAR_LIPOPROTEIN"/>
    <property type="match status" value="1"/>
</dbReference>
<feature type="signal peptide" evidence="2">
    <location>
        <begin position="1"/>
        <end position="21"/>
    </location>
</feature>
<dbReference type="AlphaFoldDB" id="A0A4U8Q424"/>
<feature type="domain" description="Cyclophilin-like" evidence="3">
    <location>
        <begin position="73"/>
        <end position="174"/>
    </location>
</feature>
<feature type="region of interest" description="Disordered" evidence="1">
    <location>
        <begin position="30"/>
        <end position="62"/>
    </location>
</feature>
<proteinExistence type="predicted"/>
<name>A0A4U8Q424_9FIRM</name>
<keyword evidence="2" id="KW-0732">Signal</keyword>
<dbReference type="RefSeq" id="WP_047832397.1">
    <property type="nucleotide sequence ID" value="NZ_QGQD01000069.1"/>
</dbReference>
<feature type="chain" id="PRO_5039104710" description="Cyclophilin-like domain-containing protein" evidence="2">
    <location>
        <begin position="22"/>
        <end position="181"/>
    </location>
</feature>
<keyword evidence="5" id="KW-1185">Reference proteome</keyword>
<dbReference type="Proteomes" id="UP000306509">
    <property type="component" value="Unassembled WGS sequence"/>
</dbReference>
<comment type="caution">
    <text evidence="4">The sequence shown here is derived from an EMBL/GenBank/DDBJ whole genome shotgun (WGS) entry which is preliminary data.</text>
</comment>